<dbReference type="OrthoDB" id="4399984at2"/>
<dbReference type="InParanoid" id="A0A330L7Q3"/>
<keyword evidence="2" id="KW-1185">Reference proteome</keyword>
<dbReference type="InterPro" id="IPR025368">
    <property type="entry name" value="DUF4272"/>
</dbReference>
<evidence type="ECO:0000313" key="2">
    <source>
        <dbReference type="Proteomes" id="UP000248168"/>
    </source>
</evidence>
<name>A0A330L7Q3_9BACT</name>
<proteinExistence type="predicted"/>
<dbReference type="EMBL" id="OUNR01000017">
    <property type="protein sequence ID" value="SPP65702.1"/>
    <property type="molecule type" value="Genomic_DNA"/>
</dbReference>
<organism evidence="1 2">
    <name type="scientific">Nitrospira lenta</name>
    <dbReference type="NCBI Taxonomy" id="1436998"/>
    <lineage>
        <taxon>Bacteria</taxon>
        <taxon>Pseudomonadati</taxon>
        <taxon>Nitrospirota</taxon>
        <taxon>Nitrospiria</taxon>
        <taxon>Nitrospirales</taxon>
        <taxon>Nitrospiraceae</taxon>
        <taxon>Nitrospira</taxon>
    </lineage>
</organism>
<accession>A0A330L7Q3</accession>
<sequence length="214" mass="25352">MTPTEHKAASEALLLENRIPVNKNLPLVESSKDVHLRSRDELLKRLIALWAVVGAAILKDKRHFGAYINSRNYQSWLSKRESSFLLTNSLREKERIQFSWRLESLYFLSWCGGLIKGIKIPTEQSSVEQIMDLFPQEMEEPSRLREAIQIREKEEIISWADLLYRLHWAVRQSEYSEKKEFPLEREVIQEWHHAVNWMTCYESEDDWDMVGTDT</sequence>
<dbReference type="AlphaFoldDB" id="A0A330L7Q3"/>
<dbReference type="Proteomes" id="UP000248168">
    <property type="component" value="Unassembled WGS sequence"/>
</dbReference>
<reference evidence="2" key="1">
    <citation type="submission" date="2018-04" db="EMBL/GenBank/DDBJ databases">
        <authorList>
            <person name="Lucker S."/>
            <person name="Sakoula D."/>
        </authorList>
    </citation>
    <scope>NUCLEOTIDE SEQUENCE [LARGE SCALE GENOMIC DNA]</scope>
</reference>
<protein>
    <recommendedName>
        <fullName evidence="3">DUF4272 domain-containing protein</fullName>
    </recommendedName>
</protein>
<evidence type="ECO:0000313" key="1">
    <source>
        <dbReference type="EMBL" id="SPP65702.1"/>
    </source>
</evidence>
<evidence type="ECO:0008006" key="3">
    <source>
        <dbReference type="Google" id="ProtNLM"/>
    </source>
</evidence>
<dbReference type="Pfam" id="PF14094">
    <property type="entry name" value="DUF4272"/>
    <property type="match status" value="1"/>
</dbReference>
<gene>
    <name evidence="1" type="ORF">NITLEN_40175</name>
</gene>
<dbReference type="RefSeq" id="WP_121989950.1">
    <property type="nucleotide sequence ID" value="NZ_OUNR01000017.1"/>
</dbReference>